<keyword evidence="4" id="KW-0418">Kinase</keyword>
<evidence type="ECO:0000259" key="3">
    <source>
        <dbReference type="Pfam" id="PF03109"/>
    </source>
</evidence>
<sequence>MQDNRKKIQRSARLIYILTKYGFDELVIKSGISKLIPESWQSKEEGTIKVAKGKTIYERIRMAMEELGPTYVKLGQVLSTIDLFPEELIQEFRKLQDRVEAENINIFSKLEEELGEDPKEFFEVINSNPIAAASISQVYFAILKNGEKVVLKVKRSNIHKVIESDLLLMKDLSVILENNYEWAKRINLVYIIDTYEKSILQELSFLKELENIERFSKNFKNNPHIHVPRVYKEYSNNNILCMEYIEGIKISDKEELIKQGFDLKELAIRGIDLYLKQIIEYGFFHADPHSGNIFVLQNRKIVYIDFGTMGMLMPSDQEQIENMLIHVIKKDVPKIITSIKSIAIKYSIPDEKQLERDIYELLNFIDQNSLKDIDLKALIEKLLNILNKNEILMPSHIYLLGKGVLLMEGIGRNLSLDFNIIESIEPYVFKIIRKRLNPNYLLSKGIHSMQEISSDILSIPNELKIFIKNANEGKFKILYDFENNNSFIKTIHCLTLSLIVLSLLVSSAILSLSPLPPFLLGIPALSFFLMSLGLIILLYLLYTIKKGNKK</sequence>
<keyword evidence="4" id="KW-0808">Transferase</keyword>
<comment type="caution">
    <text evidence="4">The sequence shown here is derived from an EMBL/GenBank/DDBJ whole genome shotgun (WGS) entry which is preliminary data.</text>
</comment>
<dbReference type="InterPro" id="IPR011009">
    <property type="entry name" value="Kinase-like_dom_sf"/>
</dbReference>
<feature type="transmembrane region" description="Helical" evidence="2">
    <location>
        <begin position="491"/>
        <end position="512"/>
    </location>
</feature>
<accession>A0A563DF28</accession>
<reference evidence="4 5" key="1">
    <citation type="submission" date="2019-02" db="EMBL/GenBank/DDBJ databases">
        <title>Apibacter muscae sp. nov.: a novel member of the house fly microbiota.</title>
        <authorList>
            <person name="Park R."/>
        </authorList>
    </citation>
    <scope>NUCLEOTIDE SEQUENCE [LARGE SCALE GENOMIC DNA]</scope>
    <source>
        <strain evidence="4 5">AL1</strain>
    </source>
</reference>
<dbReference type="PANTHER" id="PTHR10566:SF113">
    <property type="entry name" value="PROTEIN ACTIVITY OF BC1 COMPLEX KINASE 7, CHLOROPLASTIC"/>
    <property type="match status" value="1"/>
</dbReference>
<name>A0A563DF28_9FLAO</name>
<protein>
    <submittedName>
        <fullName evidence="4">AarF/ABC1/UbiB kinase family protein</fullName>
    </submittedName>
</protein>
<keyword evidence="2" id="KW-0472">Membrane</keyword>
<comment type="similarity">
    <text evidence="1">Belongs to the protein kinase superfamily. ADCK protein kinase family.</text>
</comment>
<feature type="transmembrane region" description="Helical" evidence="2">
    <location>
        <begin position="518"/>
        <end position="542"/>
    </location>
</feature>
<dbReference type="Pfam" id="PF03109">
    <property type="entry name" value="ABC1"/>
    <property type="match status" value="1"/>
</dbReference>
<dbReference type="CDD" id="cd05121">
    <property type="entry name" value="ABC1_ADCK3-like"/>
    <property type="match status" value="1"/>
</dbReference>
<keyword evidence="2" id="KW-1133">Transmembrane helix</keyword>
<dbReference type="SUPFAM" id="SSF56112">
    <property type="entry name" value="Protein kinase-like (PK-like)"/>
    <property type="match status" value="1"/>
</dbReference>
<evidence type="ECO:0000313" key="5">
    <source>
        <dbReference type="Proteomes" id="UP000319499"/>
    </source>
</evidence>
<dbReference type="InterPro" id="IPR004147">
    <property type="entry name" value="ABC1_dom"/>
</dbReference>
<dbReference type="PANTHER" id="PTHR10566">
    <property type="entry name" value="CHAPERONE-ACTIVITY OF BC1 COMPLEX CABC1 -RELATED"/>
    <property type="match status" value="1"/>
</dbReference>
<dbReference type="InterPro" id="IPR050154">
    <property type="entry name" value="UbiB_kinase"/>
</dbReference>
<dbReference type="GO" id="GO:0016301">
    <property type="term" value="F:kinase activity"/>
    <property type="evidence" value="ECO:0007669"/>
    <property type="project" value="UniProtKB-KW"/>
</dbReference>
<gene>
    <name evidence="4" type="ORF">ETU09_05175</name>
</gene>
<keyword evidence="2" id="KW-0812">Transmembrane</keyword>
<evidence type="ECO:0000256" key="2">
    <source>
        <dbReference type="SAM" id="Phobius"/>
    </source>
</evidence>
<dbReference type="EMBL" id="SELH01000017">
    <property type="protein sequence ID" value="TWP28712.1"/>
    <property type="molecule type" value="Genomic_DNA"/>
</dbReference>
<evidence type="ECO:0000313" key="4">
    <source>
        <dbReference type="EMBL" id="TWP28712.1"/>
    </source>
</evidence>
<feature type="domain" description="ABC1 atypical kinase-like" evidence="3">
    <location>
        <begin position="94"/>
        <end position="336"/>
    </location>
</feature>
<dbReference type="Proteomes" id="UP000319499">
    <property type="component" value="Unassembled WGS sequence"/>
</dbReference>
<evidence type="ECO:0000256" key="1">
    <source>
        <dbReference type="ARBA" id="ARBA00009670"/>
    </source>
</evidence>
<dbReference type="OrthoDB" id="9795390at2"/>
<dbReference type="RefSeq" id="WP_146292321.1">
    <property type="nucleotide sequence ID" value="NZ_SELH01000017.1"/>
</dbReference>
<dbReference type="AlphaFoldDB" id="A0A563DF28"/>
<organism evidence="4 5">
    <name type="scientific">Apibacter muscae</name>
    <dbReference type="NCBI Taxonomy" id="2509004"/>
    <lineage>
        <taxon>Bacteria</taxon>
        <taxon>Pseudomonadati</taxon>
        <taxon>Bacteroidota</taxon>
        <taxon>Flavobacteriia</taxon>
        <taxon>Flavobacteriales</taxon>
        <taxon>Weeksellaceae</taxon>
        <taxon>Apibacter</taxon>
    </lineage>
</organism>
<keyword evidence="5" id="KW-1185">Reference proteome</keyword>
<proteinExistence type="inferred from homology"/>